<dbReference type="SMART" id="SM00905">
    <property type="entry name" value="FolB"/>
    <property type="match status" value="1"/>
</dbReference>
<proteinExistence type="inferred from homology"/>
<dbReference type="KEGG" id="ntr:B0W44_00405"/>
<dbReference type="EMBL" id="CP019699">
    <property type="protein sequence ID" value="AQS54484.1"/>
    <property type="molecule type" value="Genomic_DNA"/>
</dbReference>
<comment type="pathway">
    <text evidence="2 6">Cofactor biosynthesis; tetrahydrofolate biosynthesis; 2-amino-4-hydroxy-6-hydroxymethyl-7,8-dihydropteridine diphosphate from 7,8-dihydroneopterin triphosphate: step 3/4.</text>
</comment>
<dbReference type="GO" id="GO:0046656">
    <property type="term" value="P:folic acid biosynthetic process"/>
    <property type="evidence" value="ECO:0007669"/>
    <property type="project" value="UniProtKB-UniRule"/>
</dbReference>
<dbReference type="OrthoDB" id="9803748at2"/>
<keyword evidence="4 6" id="KW-0289">Folate biosynthesis</keyword>
<dbReference type="RefSeq" id="WP_077718301.1">
    <property type="nucleotide sequence ID" value="NZ_CP019699.1"/>
</dbReference>
<dbReference type="GO" id="GO:0046654">
    <property type="term" value="P:tetrahydrofolate biosynthetic process"/>
    <property type="evidence" value="ECO:0007669"/>
    <property type="project" value="UniProtKB-UniRule"/>
</dbReference>
<evidence type="ECO:0000259" key="7">
    <source>
        <dbReference type="SMART" id="SM00905"/>
    </source>
</evidence>
<dbReference type="GO" id="GO:0005737">
    <property type="term" value="C:cytoplasm"/>
    <property type="evidence" value="ECO:0007669"/>
    <property type="project" value="TreeGrafter"/>
</dbReference>
<dbReference type="NCBIfam" id="TIGR00526">
    <property type="entry name" value="folB_dom"/>
    <property type="match status" value="1"/>
</dbReference>
<accession>A0A1U9K369</accession>
<protein>
    <recommendedName>
        <fullName evidence="6">7,8-dihydroneopterin aldolase</fullName>
        <ecNumber evidence="6">4.1.2.25</ecNumber>
    </recommendedName>
</protein>
<evidence type="ECO:0000256" key="3">
    <source>
        <dbReference type="ARBA" id="ARBA00005708"/>
    </source>
</evidence>
<sequence length="123" mass="14407">MDKVFFHEMMFYAYHGVYPEESRLGQRFTVDLELGLDLRPAAESDDLAKTVNYQAVYETVRSTVEGKPVKLVETLAERVIEQLFAKFPVEYAWVRITKPDPPIPGHYRAVGVEMRRERNRRDE</sequence>
<dbReference type="AlphaFoldDB" id="A0A1U9K369"/>
<dbReference type="PANTHER" id="PTHR42844">
    <property type="entry name" value="DIHYDRONEOPTERIN ALDOLASE 1-RELATED"/>
    <property type="match status" value="1"/>
</dbReference>
<evidence type="ECO:0000256" key="5">
    <source>
        <dbReference type="ARBA" id="ARBA00023239"/>
    </source>
</evidence>
<evidence type="ECO:0000256" key="4">
    <source>
        <dbReference type="ARBA" id="ARBA00022909"/>
    </source>
</evidence>
<dbReference type="SUPFAM" id="SSF55620">
    <property type="entry name" value="Tetrahydrobiopterin biosynthesis enzymes-like"/>
    <property type="match status" value="1"/>
</dbReference>
<evidence type="ECO:0000313" key="8">
    <source>
        <dbReference type="EMBL" id="AQS54484.1"/>
    </source>
</evidence>
<comment type="catalytic activity">
    <reaction evidence="1 6">
        <text>7,8-dihydroneopterin = 6-hydroxymethyl-7,8-dihydropterin + glycolaldehyde</text>
        <dbReference type="Rhea" id="RHEA:10540"/>
        <dbReference type="ChEBI" id="CHEBI:17001"/>
        <dbReference type="ChEBI" id="CHEBI:17071"/>
        <dbReference type="ChEBI" id="CHEBI:44841"/>
        <dbReference type="EC" id="4.1.2.25"/>
    </reaction>
</comment>
<evidence type="ECO:0000313" key="9">
    <source>
        <dbReference type="Proteomes" id="UP000188603"/>
    </source>
</evidence>
<dbReference type="NCBIfam" id="TIGR00525">
    <property type="entry name" value="folB"/>
    <property type="match status" value="1"/>
</dbReference>
<dbReference type="FunFam" id="3.30.1130.10:FF:000003">
    <property type="entry name" value="7,8-dihydroneopterin aldolase"/>
    <property type="match status" value="1"/>
</dbReference>
<dbReference type="Proteomes" id="UP000188603">
    <property type="component" value="Chromosome"/>
</dbReference>
<comment type="function">
    <text evidence="6">Catalyzes the conversion of 7,8-dihydroneopterin to 6-hydroxymethyl-7,8-dihydropterin.</text>
</comment>
<evidence type="ECO:0000256" key="1">
    <source>
        <dbReference type="ARBA" id="ARBA00001353"/>
    </source>
</evidence>
<dbReference type="GO" id="GO:0004150">
    <property type="term" value="F:dihydroneopterin aldolase activity"/>
    <property type="evidence" value="ECO:0007669"/>
    <property type="project" value="UniProtKB-UniRule"/>
</dbReference>
<dbReference type="InterPro" id="IPR006157">
    <property type="entry name" value="FolB_dom"/>
</dbReference>
<dbReference type="Gene3D" id="3.30.1130.10">
    <property type="match status" value="1"/>
</dbReference>
<reference evidence="8 9" key="1">
    <citation type="journal article" date="2015" name="Int. J. Syst. Evol. Microbiol.">
        <title>Novibacillus thermophilus gen. nov., sp. nov., a Gram-staining-negative and moderately thermophilic member of the family Thermoactinomycetaceae.</title>
        <authorList>
            <person name="Yang G."/>
            <person name="Chen J."/>
            <person name="Zhou S."/>
        </authorList>
    </citation>
    <scope>NUCLEOTIDE SEQUENCE [LARGE SCALE GENOMIC DNA]</scope>
    <source>
        <strain evidence="8 9">SG-1</strain>
    </source>
</reference>
<dbReference type="EC" id="4.1.2.25" evidence="6"/>
<keyword evidence="5 6" id="KW-0456">Lyase</keyword>
<dbReference type="UniPathway" id="UPA00077">
    <property type="reaction ID" value="UER00154"/>
</dbReference>
<gene>
    <name evidence="8" type="ORF">B0W44_00405</name>
</gene>
<dbReference type="STRING" id="1471761.B0W44_00405"/>
<dbReference type="InterPro" id="IPR006156">
    <property type="entry name" value="Dihydroneopterin_aldolase"/>
</dbReference>
<evidence type="ECO:0000256" key="6">
    <source>
        <dbReference type="RuleBase" id="RU362079"/>
    </source>
</evidence>
<evidence type="ECO:0000256" key="2">
    <source>
        <dbReference type="ARBA" id="ARBA00005013"/>
    </source>
</evidence>
<dbReference type="CDD" id="cd00534">
    <property type="entry name" value="DHNA_DHNTPE"/>
    <property type="match status" value="1"/>
</dbReference>
<feature type="domain" description="Dihydroneopterin aldolase/epimerase" evidence="7">
    <location>
        <begin position="4"/>
        <end position="116"/>
    </location>
</feature>
<dbReference type="InterPro" id="IPR043133">
    <property type="entry name" value="GTP-CH-I_C/QueF"/>
</dbReference>
<comment type="similarity">
    <text evidence="3 6">Belongs to the DHNA family.</text>
</comment>
<organism evidence="8 9">
    <name type="scientific">Novibacillus thermophilus</name>
    <dbReference type="NCBI Taxonomy" id="1471761"/>
    <lineage>
        <taxon>Bacteria</taxon>
        <taxon>Bacillati</taxon>
        <taxon>Bacillota</taxon>
        <taxon>Bacilli</taxon>
        <taxon>Bacillales</taxon>
        <taxon>Thermoactinomycetaceae</taxon>
        <taxon>Novibacillus</taxon>
    </lineage>
</organism>
<dbReference type="PANTHER" id="PTHR42844:SF1">
    <property type="entry name" value="DIHYDRONEOPTERIN ALDOLASE 1-RELATED"/>
    <property type="match status" value="1"/>
</dbReference>
<dbReference type="Pfam" id="PF02152">
    <property type="entry name" value="FolB"/>
    <property type="match status" value="1"/>
</dbReference>
<name>A0A1U9K369_9BACL</name>
<keyword evidence="9" id="KW-1185">Reference proteome</keyword>